<feature type="transmembrane region" description="Helical" evidence="1">
    <location>
        <begin position="12"/>
        <end position="32"/>
    </location>
</feature>
<dbReference type="EMBL" id="CM029038">
    <property type="protein sequence ID" value="KAG2652420.1"/>
    <property type="molecule type" value="Genomic_DNA"/>
</dbReference>
<proteinExistence type="predicted"/>
<keyword evidence="3" id="KW-1185">Reference proteome</keyword>
<protein>
    <submittedName>
        <fullName evidence="2">Uncharacterized protein</fullName>
    </submittedName>
</protein>
<gene>
    <name evidence="2" type="ORF">PVAP13_1NG355100</name>
</gene>
<sequence>MRRRAGAEHLCRAILLARGGGGALFGVLPVAFQVSFCFLRTKAGSGDATTDGGFVRKGFSFISAKWWVLQVFPVLWDSLSGCRPMCQQWRKPSGHRLPRRWWRTTHAGLHSLRRWPMCLGGHLCWKYALETIIFPYIHG</sequence>
<dbReference type="Proteomes" id="UP000823388">
    <property type="component" value="Chromosome 1N"/>
</dbReference>
<accession>A0A8T0WX50</accession>
<evidence type="ECO:0000313" key="3">
    <source>
        <dbReference type="Proteomes" id="UP000823388"/>
    </source>
</evidence>
<keyword evidence="1" id="KW-0472">Membrane</keyword>
<keyword evidence="1" id="KW-0812">Transmembrane</keyword>
<reference evidence="2" key="1">
    <citation type="submission" date="2020-05" db="EMBL/GenBank/DDBJ databases">
        <title>WGS assembly of Panicum virgatum.</title>
        <authorList>
            <person name="Lovell J.T."/>
            <person name="Jenkins J."/>
            <person name="Shu S."/>
            <person name="Juenger T.E."/>
            <person name="Schmutz J."/>
        </authorList>
    </citation>
    <scope>NUCLEOTIDE SEQUENCE</scope>
    <source>
        <strain evidence="2">AP13</strain>
    </source>
</reference>
<keyword evidence="1" id="KW-1133">Transmembrane helix</keyword>
<evidence type="ECO:0000313" key="2">
    <source>
        <dbReference type="EMBL" id="KAG2652420.1"/>
    </source>
</evidence>
<comment type="caution">
    <text evidence="2">The sequence shown here is derived from an EMBL/GenBank/DDBJ whole genome shotgun (WGS) entry which is preliminary data.</text>
</comment>
<name>A0A8T0WX50_PANVG</name>
<evidence type="ECO:0000256" key="1">
    <source>
        <dbReference type="SAM" id="Phobius"/>
    </source>
</evidence>
<dbReference type="AlphaFoldDB" id="A0A8T0WX50"/>
<organism evidence="2 3">
    <name type="scientific">Panicum virgatum</name>
    <name type="common">Blackwell switchgrass</name>
    <dbReference type="NCBI Taxonomy" id="38727"/>
    <lineage>
        <taxon>Eukaryota</taxon>
        <taxon>Viridiplantae</taxon>
        <taxon>Streptophyta</taxon>
        <taxon>Embryophyta</taxon>
        <taxon>Tracheophyta</taxon>
        <taxon>Spermatophyta</taxon>
        <taxon>Magnoliopsida</taxon>
        <taxon>Liliopsida</taxon>
        <taxon>Poales</taxon>
        <taxon>Poaceae</taxon>
        <taxon>PACMAD clade</taxon>
        <taxon>Panicoideae</taxon>
        <taxon>Panicodae</taxon>
        <taxon>Paniceae</taxon>
        <taxon>Panicinae</taxon>
        <taxon>Panicum</taxon>
        <taxon>Panicum sect. Hiantes</taxon>
    </lineage>
</organism>